<accession>K5W4V1</accession>
<dbReference type="InParanoid" id="K5W4V1"/>
<reference evidence="2 3" key="1">
    <citation type="journal article" date="2012" name="BMC Genomics">
        <title>Comparative genomics of the white-rot fungi, Phanerochaete carnosa and P. chrysosporium, to elucidate the genetic basis of the distinct wood types they colonize.</title>
        <authorList>
            <person name="Suzuki H."/>
            <person name="MacDonald J."/>
            <person name="Syed K."/>
            <person name="Salamov A."/>
            <person name="Hori C."/>
            <person name="Aerts A."/>
            <person name="Henrissat B."/>
            <person name="Wiebenga A."/>
            <person name="vanKuyk P.A."/>
            <person name="Barry K."/>
            <person name="Lindquist E."/>
            <person name="LaButti K."/>
            <person name="Lapidus A."/>
            <person name="Lucas S."/>
            <person name="Coutinho P."/>
            <person name="Gong Y."/>
            <person name="Samejima M."/>
            <person name="Mahadevan R."/>
            <person name="Abou-Zaid M."/>
            <person name="de Vries R.P."/>
            <person name="Igarashi K."/>
            <person name="Yadav J.S."/>
            <person name="Grigoriev I.V."/>
            <person name="Master E.R."/>
        </authorList>
    </citation>
    <scope>NUCLEOTIDE SEQUENCE [LARGE SCALE GENOMIC DNA]</scope>
    <source>
        <strain evidence="2 3">HHB-10118-sp</strain>
    </source>
</reference>
<organism evidence="2 3">
    <name type="scientific">Phanerochaete carnosa (strain HHB-10118-sp)</name>
    <name type="common">White-rot fungus</name>
    <name type="synonym">Peniophora carnosa</name>
    <dbReference type="NCBI Taxonomy" id="650164"/>
    <lineage>
        <taxon>Eukaryota</taxon>
        <taxon>Fungi</taxon>
        <taxon>Dikarya</taxon>
        <taxon>Basidiomycota</taxon>
        <taxon>Agaricomycotina</taxon>
        <taxon>Agaricomycetes</taxon>
        <taxon>Polyporales</taxon>
        <taxon>Phanerochaetaceae</taxon>
        <taxon>Phanerochaete</taxon>
    </lineage>
</organism>
<sequence length="128" mass="14024">MDHILCDSELAPQLFKLIDDKLQETRKALEDTRNEKDAIQAELLRLQAVQATAGSEGSAQEDLKNTRKMLTNELEMNQRLQGENADLRGLLEGCRTAETEGTSRQDAMDASAGCPGTGCEVRTGSVRT</sequence>
<dbReference type="KEGG" id="pco:PHACADRAFT_113020"/>
<dbReference type="RefSeq" id="XP_007391506.1">
    <property type="nucleotide sequence ID" value="XM_007391444.1"/>
</dbReference>
<dbReference type="GeneID" id="18907674"/>
<dbReference type="Proteomes" id="UP000008370">
    <property type="component" value="Unassembled WGS sequence"/>
</dbReference>
<evidence type="ECO:0000313" key="3">
    <source>
        <dbReference type="Proteomes" id="UP000008370"/>
    </source>
</evidence>
<evidence type="ECO:0000313" key="2">
    <source>
        <dbReference type="EMBL" id="EKM58918.1"/>
    </source>
</evidence>
<evidence type="ECO:0000256" key="1">
    <source>
        <dbReference type="SAM" id="Coils"/>
    </source>
</evidence>
<dbReference type="EMBL" id="JH930469">
    <property type="protein sequence ID" value="EKM58918.1"/>
    <property type="molecule type" value="Genomic_DNA"/>
</dbReference>
<feature type="coiled-coil region" evidence="1">
    <location>
        <begin position="15"/>
        <end position="49"/>
    </location>
</feature>
<keyword evidence="1" id="KW-0175">Coiled coil</keyword>
<protein>
    <submittedName>
        <fullName evidence="2">Uncharacterized protein</fullName>
    </submittedName>
</protein>
<proteinExistence type="predicted"/>
<keyword evidence="3" id="KW-1185">Reference proteome</keyword>
<dbReference type="HOGENOM" id="CLU_1960352_0_0_1"/>
<name>K5W4V1_PHACS</name>
<gene>
    <name evidence="2" type="ORF">PHACADRAFT_113020</name>
</gene>
<dbReference type="AlphaFoldDB" id="K5W4V1"/>